<proteinExistence type="predicted"/>
<evidence type="ECO:0000313" key="1">
    <source>
        <dbReference type="EMBL" id="XDQ49370.1"/>
    </source>
</evidence>
<organism evidence="1">
    <name type="scientific">Streptomyces sp. R39</name>
    <dbReference type="NCBI Taxonomy" id="3238631"/>
    <lineage>
        <taxon>Bacteria</taxon>
        <taxon>Bacillati</taxon>
        <taxon>Actinomycetota</taxon>
        <taxon>Actinomycetes</taxon>
        <taxon>Kitasatosporales</taxon>
        <taxon>Streptomycetaceae</taxon>
        <taxon>Streptomyces</taxon>
    </lineage>
</organism>
<dbReference type="InterPro" id="IPR012334">
    <property type="entry name" value="Pectin_lyas_fold"/>
</dbReference>
<dbReference type="AlphaFoldDB" id="A0AB39R6M8"/>
<name>A0AB39R6M8_9ACTN</name>
<dbReference type="InterPro" id="IPR011050">
    <property type="entry name" value="Pectin_lyase_fold/virulence"/>
</dbReference>
<gene>
    <name evidence="1" type="ORF">AB5J52_00640</name>
</gene>
<dbReference type="SUPFAM" id="SSF51126">
    <property type="entry name" value="Pectin lyase-like"/>
    <property type="match status" value="1"/>
</dbReference>
<protein>
    <recommendedName>
        <fullName evidence="2">Right-handed parallel beta-helix repeat-containing protein</fullName>
    </recommendedName>
</protein>
<sequence length="111" mass="12327">MSDNYIYDNHRTVGLYLDEGSRYVTLTHNVIQDAGVWAFTNASGTNNTNDNTFTENWYNSGVTQVSTGSPHNNVLNGNVQISGTDWPAEAQRVMKEAGIEPVLPQVRLNRP</sequence>
<reference evidence="1" key="1">
    <citation type="submission" date="2024-07" db="EMBL/GenBank/DDBJ databases">
        <authorList>
            <person name="Yu S.T."/>
        </authorList>
    </citation>
    <scope>NUCLEOTIDE SEQUENCE</scope>
    <source>
        <strain evidence="1">R39</strain>
    </source>
</reference>
<dbReference type="EMBL" id="CP163441">
    <property type="protein sequence ID" value="XDQ49370.1"/>
    <property type="molecule type" value="Genomic_DNA"/>
</dbReference>
<evidence type="ECO:0008006" key="2">
    <source>
        <dbReference type="Google" id="ProtNLM"/>
    </source>
</evidence>
<dbReference type="Gene3D" id="2.160.20.10">
    <property type="entry name" value="Single-stranded right-handed beta-helix, Pectin lyase-like"/>
    <property type="match status" value="1"/>
</dbReference>
<dbReference type="RefSeq" id="WP_369228021.1">
    <property type="nucleotide sequence ID" value="NZ_CP163441.1"/>
</dbReference>
<accession>A0AB39R6M8</accession>